<protein>
    <submittedName>
        <fullName evidence="1">Uncharacterized protein</fullName>
    </submittedName>
</protein>
<evidence type="ECO:0000313" key="1">
    <source>
        <dbReference type="EMBL" id="RZT00932.1"/>
    </source>
</evidence>
<organism evidence="1 2">
    <name type="scientific">Cuneatibacter caecimuris</name>
    <dbReference type="NCBI Taxonomy" id="1796618"/>
    <lineage>
        <taxon>Bacteria</taxon>
        <taxon>Bacillati</taxon>
        <taxon>Bacillota</taxon>
        <taxon>Clostridia</taxon>
        <taxon>Lachnospirales</taxon>
        <taxon>Lachnospiraceae</taxon>
        <taxon>Cuneatibacter</taxon>
    </lineage>
</organism>
<dbReference type="EMBL" id="SGXF01000002">
    <property type="protein sequence ID" value="RZT00932.1"/>
    <property type="molecule type" value="Genomic_DNA"/>
</dbReference>
<proteinExistence type="predicted"/>
<evidence type="ECO:0000313" key="2">
    <source>
        <dbReference type="Proteomes" id="UP000292927"/>
    </source>
</evidence>
<sequence length="50" mass="5552">MKDGVEVHGTFDVQAFYTALAAILSKRENVRISVTVTRKDQPEESERAAS</sequence>
<keyword evidence="2" id="KW-1185">Reference proteome</keyword>
<dbReference type="AlphaFoldDB" id="A0A4Q7PP65"/>
<comment type="caution">
    <text evidence="1">The sequence shown here is derived from an EMBL/GenBank/DDBJ whole genome shotgun (WGS) entry which is preliminary data.</text>
</comment>
<reference evidence="1 2" key="1">
    <citation type="submission" date="2019-02" db="EMBL/GenBank/DDBJ databases">
        <title>Genomic Encyclopedia of Type Strains, Phase IV (KMG-IV): sequencing the most valuable type-strain genomes for metagenomic binning, comparative biology and taxonomic classification.</title>
        <authorList>
            <person name="Goeker M."/>
        </authorList>
    </citation>
    <scope>NUCLEOTIDE SEQUENCE [LARGE SCALE GENOMIC DNA]</scope>
    <source>
        <strain evidence="1 2">DSM 29486</strain>
    </source>
</reference>
<name>A0A4Q7PP65_9FIRM</name>
<gene>
    <name evidence="1" type="ORF">EV209_1368</name>
</gene>
<dbReference type="RefSeq" id="WP_165388843.1">
    <property type="nucleotide sequence ID" value="NZ_SGXF01000002.1"/>
</dbReference>
<accession>A0A4Q7PP65</accession>
<dbReference type="Proteomes" id="UP000292927">
    <property type="component" value="Unassembled WGS sequence"/>
</dbReference>